<sequence>MQQRRTLHTLLSSPPLSSGWRDHAALTATTGEAPPRLLPLLSLSLPRKNPITSHLLLLFSLHPPFFSFLPMETPTNHQSTLIRR</sequence>
<evidence type="ECO:0000313" key="1">
    <source>
        <dbReference type="EMBL" id="JAP37775.1"/>
    </source>
</evidence>
<dbReference type="AlphaFoldDB" id="A0A0V0IZ50"/>
<proteinExistence type="predicted"/>
<dbReference type="EMBL" id="GEDG01000608">
    <property type="protein sequence ID" value="JAP37775.1"/>
    <property type="molecule type" value="Transcribed_RNA"/>
</dbReference>
<name>A0A0V0IZ50_SOLCH</name>
<accession>A0A0V0IZ50</accession>
<protein>
    <submittedName>
        <fullName evidence="1">Putative ovule protein</fullName>
    </submittedName>
</protein>
<reference evidence="1" key="1">
    <citation type="submission" date="2015-12" db="EMBL/GenBank/DDBJ databases">
        <title>Gene expression during late stages of embryo sac development: a critical building block for successful pollen-pistil interactions.</title>
        <authorList>
            <person name="Liu Y."/>
            <person name="Joly V."/>
            <person name="Sabar M."/>
            <person name="Matton D.P."/>
        </authorList>
    </citation>
    <scope>NUCLEOTIDE SEQUENCE</scope>
</reference>
<organism evidence="1">
    <name type="scientific">Solanum chacoense</name>
    <name type="common">Chaco potato</name>
    <dbReference type="NCBI Taxonomy" id="4108"/>
    <lineage>
        <taxon>Eukaryota</taxon>
        <taxon>Viridiplantae</taxon>
        <taxon>Streptophyta</taxon>
        <taxon>Embryophyta</taxon>
        <taxon>Tracheophyta</taxon>
        <taxon>Spermatophyta</taxon>
        <taxon>Magnoliopsida</taxon>
        <taxon>eudicotyledons</taxon>
        <taxon>Gunneridae</taxon>
        <taxon>Pentapetalae</taxon>
        <taxon>asterids</taxon>
        <taxon>lamiids</taxon>
        <taxon>Solanales</taxon>
        <taxon>Solanaceae</taxon>
        <taxon>Solanoideae</taxon>
        <taxon>Solaneae</taxon>
        <taxon>Solanum</taxon>
    </lineage>
</organism>